<dbReference type="SMART" id="SM00849">
    <property type="entry name" value="Lactamase_B"/>
    <property type="match status" value="1"/>
</dbReference>
<protein>
    <submittedName>
        <fullName evidence="2">Beta-lactamase domain protein</fullName>
    </submittedName>
</protein>
<dbReference type="InterPro" id="IPR037482">
    <property type="entry name" value="ST1585_MBL-fold"/>
</dbReference>
<dbReference type="RefSeq" id="WP_012935658.1">
    <property type="nucleotide sequence ID" value="NC_013739.1"/>
</dbReference>
<keyword evidence="3" id="KW-1185">Reference proteome</keyword>
<dbReference type="eggNOG" id="COG0491">
    <property type="taxonomic scope" value="Bacteria"/>
</dbReference>
<accession>D3F5Q8</accession>
<reference evidence="3" key="2">
    <citation type="submission" date="2010-01" db="EMBL/GenBank/DDBJ databases">
        <title>The complete genome of Conexibacter woesei DSM 14684.</title>
        <authorList>
            <consortium name="US DOE Joint Genome Institute (JGI-PGF)"/>
            <person name="Lucas S."/>
            <person name="Copeland A."/>
            <person name="Lapidus A."/>
            <person name="Glavina del Rio T."/>
            <person name="Dalin E."/>
            <person name="Tice H."/>
            <person name="Bruce D."/>
            <person name="Goodwin L."/>
            <person name="Pitluck S."/>
            <person name="Kyrpides N."/>
            <person name="Mavromatis K."/>
            <person name="Ivanova N."/>
            <person name="Mikhailova N."/>
            <person name="Chertkov O."/>
            <person name="Brettin T."/>
            <person name="Detter J.C."/>
            <person name="Han C."/>
            <person name="Larimer F."/>
            <person name="Land M."/>
            <person name="Hauser L."/>
            <person name="Markowitz V."/>
            <person name="Cheng J.-F."/>
            <person name="Hugenholtz P."/>
            <person name="Woyke T."/>
            <person name="Wu D."/>
            <person name="Pukall R."/>
            <person name="Steenblock K."/>
            <person name="Schneider S."/>
            <person name="Klenk H.-P."/>
            <person name="Eisen J.A."/>
        </authorList>
    </citation>
    <scope>NUCLEOTIDE SEQUENCE [LARGE SCALE GENOMIC DNA]</scope>
    <source>
        <strain evidence="3">DSM 14684 / CIP 108061 / JCM 11494 / NBRC 100937 / ID131577</strain>
    </source>
</reference>
<dbReference type="EMBL" id="CP001854">
    <property type="protein sequence ID" value="ADB52607.1"/>
    <property type="molecule type" value="Genomic_DNA"/>
</dbReference>
<sequence length="291" mass="31645">MRAIDVHHLGIGRVVCAWQVGDVLVDPGPEPALPTLLEALGDWRPRALLLTHIHLDHAGGTGALARRWPDVEVYVHERGAPHVIDPSKLMSSAGRLYGEDNMKRLWGEVLPVEQERVHALSGGETLRELAGGIRVAYTPGHASHHVAYLHEESGRAFVGDVAGVRIPPSDLVIAPTPPPDIDVEAWESSLDRIAAWRPASLGLTHFGAVDDAEAQLEATRTSLRDLAGLARRGDADLLENAVRGAIEREADGPATVQAYETAVPPSHLFMGLERYWRKRAEREAQAAAEPR</sequence>
<organism evidence="2 3">
    <name type="scientific">Conexibacter woesei (strain DSM 14684 / CCUG 47730 / CIP 108061 / JCM 11494 / NBRC 100937 / ID131577)</name>
    <dbReference type="NCBI Taxonomy" id="469383"/>
    <lineage>
        <taxon>Bacteria</taxon>
        <taxon>Bacillati</taxon>
        <taxon>Actinomycetota</taxon>
        <taxon>Thermoleophilia</taxon>
        <taxon>Solirubrobacterales</taxon>
        <taxon>Conexibacteraceae</taxon>
        <taxon>Conexibacter</taxon>
    </lineage>
</organism>
<evidence type="ECO:0000313" key="2">
    <source>
        <dbReference type="EMBL" id="ADB52607.1"/>
    </source>
</evidence>
<dbReference type="KEGG" id="cwo:Cwoe_4192"/>
<dbReference type="STRING" id="469383.Cwoe_4192"/>
<dbReference type="OrthoDB" id="2971563at2"/>
<dbReference type="PANTHER" id="PTHR42951">
    <property type="entry name" value="METALLO-BETA-LACTAMASE DOMAIN-CONTAINING"/>
    <property type="match status" value="1"/>
</dbReference>
<feature type="domain" description="Metallo-beta-lactamase" evidence="1">
    <location>
        <begin position="14"/>
        <end position="205"/>
    </location>
</feature>
<dbReference type="Pfam" id="PF00753">
    <property type="entry name" value="Lactamase_B"/>
    <property type="match status" value="1"/>
</dbReference>
<dbReference type="Gene3D" id="3.60.15.10">
    <property type="entry name" value="Ribonuclease Z/Hydroxyacylglutathione hydrolase-like"/>
    <property type="match status" value="1"/>
</dbReference>
<dbReference type="InterPro" id="IPR036866">
    <property type="entry name" value="RibonucZ/Hydroxyglut_hydro"/>
</dbReference>
<dbReference type="Proteomes" id="UP000008229">
    <property type="component" value="Chromosome"/>
</dbReference>
<evidence type="ECO:0000259" key="1">
    <source>
        <dbReference type="SMART" id="SM00849"/>
    </source>
</evidence>
<name>D3F5Q8_CONWI</name>
<dbReference type="HOGENOM" id="CLU_061385_1_0_11"/>
<proteinExistence type="predicted"/>
<dbReference type="SUPFAM" id="SSF56281">
    <property type="entry name" value="Metallo-hydrolase/oxidoreductase"/>
    <property type="match status" value="1"/>
</dbReference>
<dbReference type="AlphaFoldDB" id="D3F5Q8"/>
<gene>
    <name evidence="2" type="ordered locus">Cwoe_4192</name>
</gene>
<reference evidence="2 3" key="1">
    <citation type="journal article" date="2010" name="Stand. Genomic Sci.">
        <title>Complete genome sequence of Conexibacter woesei type strain (ID131577).</title>
        <authorList>
            <person name="Pukall R."/>
            <person name="Lapidus A."/>
            <person name="Glavina Del Rio T."/>
            <person name="Copeland A."/>
            <person name="Tice H."/>
            <person name="Cheng J.-F."/>
            <person name="Lucas S."/>
            <person name="Chen F."/>
            <person name="Nolan M."/>
            <person name="Bruce D."/>
            <person name="Goodwin L."/>
            <person name="Pitluck S."/>
            <person name="Mavromatis K."/>
            <person name="Ivanova N."/>
            <person name="Ovchinnikova G."/>
            <person name="Pati A."/>
            <person name="Chen A."/>
            <person name="Palaniappan K."/>
            <person name="Land M."/>
            <person name="Hauser L."/>
            <person name="Chang Y.-J."/>
            <person name="Jeffries C.D."/>
            <person name="Chain P."/>
            <person name="Meincke L."/>
            <person name="Sims D."/>
            <person name="Brettin T."/>
            <person name="Detter J.C."/>
            <person name="Rohde M."/>
            <person name="Goeker M."/>
            <person name="Bristow J."/>
            <person name="Eisen J.A."/>
            <person name="Markowitz V."/>
            <person name="Kyrpides N.C."/>
            <person name="Klenk H.-P."/>
            <person name="Hugenholtz P."/>
        </authorList>
    </citation>
    <scope>NUCLEOTIDE SEQUENCE [LARGE SCALE GENOMIC DNA]</scope>
    <source>
        <strain evidence="3">DSM 14684 / CIP 108061 / JCM 11494 / NBRC 100937 / ID131577</strain>
    </source>
</reference>
<dbReference type="InterPro" id="IPR001279">
    <property type="entry name" value="Metallo-B-lactamas"/>
</dbReference>
<evidence type="ECO:0000313" key="3">
    <source>
        <dbReference type="Proteomes" id="UP000008229"/>
    </source>
</evidence>
<dbReference type="PANTHER" id="PTHR42951:SF22">
    <property type="entry name" value="METALLO BETA-LACTAMASE SUPERFAMILY LIPOPROTEIN"/>
    <property type="match status" value="1"/>
</dbReference>
<dbReference type="InterPro" id="IPR050855">
    <property type="entry name" value="NDM-1-like"/>
</dbReference>
<dbReference type="CDD" id="cd07726">
    <property type="entry name" value="ST1585-like_MBL-fold"/>
    <property type="match status" value="1"/>
</dbReference>